<dbReference type="InterPro" id="IPR010179">
    <property type="entry name" value="CRISPR-assoc_prot_Cse3"/>
</dbReference>
<dbReference type="CDD" id="cd09727">
    <property type="entry name" value="Cas6_I-E"/>
    <property type="match status" value="1"/>
</dbReference>
<evidence type="ECO:0000313" key="1">
    <source>
        <dbReference type="EMBL" id="WDE12328.1"/>
    </source>
</evidence>
<dbReference type="EMBL" id="CP059693">
    <property type="protein sequence ID" value="WDE12328.1"/>
    <property type="molecule type" value="Genomic_DNA"/>
</dbReference>
<dbReference type="RefSeq" id="WP_274052602.1">
    <property type="nucleotide sequence ID" value="NZ_CP059693.1"/>
</dbReference>
<keyword evidence="2" id="KW-1185">Reference proteome</keyword>
<dbReference type="NCBIfam" id="TIGR01907">
    <property type="entry name" value="casE_Cse3"/>
    <property type="match status" value="2"/>
</dbReference>
<dbReference type="SMART" id="SM01101">
    <property type="entry name" value="CRISPR_assoc"/>
    <property type="match status" value="1"/>
</dbReference>
<dbReference type="Gene3D" id="3.30.70.1210">
    <property type="entry name" value="Crispr-associated protein, domain 2"/>
    <property type="match status" value="1"/>
</dbReference>
<proteinExistence type="predicted"/>
<reference evidence="1 2" key="1">
    <citation type="journal article" date="2022" name="Mar. Drugs">
        <title>Bioassay-Guided Fractionation Leads to the Detection of Cholic Acid Generated by the Rare Thalassomonas sp.</title>
        <authorList>
            <person name="Pheiffer F."/>
            <person name="Schneider Y.K."/>
            <person name="Hansen E.H."/>
            <person name="Andersen J.H."/>
            <person name="Isaksson J."/>
            <person name="Busche T."/>
            <person name="R C."/>
            <person name="Kalinowski J."/>
            <person name="Zyl L.V."/>
            <person name="Trindade M."/>
        </authorList>
    </citation>
    <scope>NUCLEOTIDE SEQUENCE [LARGE SCALE GENOMIC DNA]</scope>
    <source>
        <strain evidence="1 2">A5K-61T</strain>
    </source>
</reference>
<dbReference type="Pfam" id="PF08798">
    <property type="entry name" value="CRISPR_assoc"/>
    <property type="match status" value="1"/>
</dbReference>
<dbReference type="Proteomes" id="UP001215231">
    <property type="component" value="Chromosome"/>
</dbReference>
<gene>
    <name evidence="1" type="primary">cas6e</name>
    <name evidence="1" type="ORF">H3N35_02250</name>
</gene>
<dbReference type="Gene3D" id="3.30.70.1200">
    <property type="entry name" value="Crispr-associated protein, domain 1"/>
    <property type="match status" value="1"/>
</dbReference>
<sequence>MYLSRIRLKPEMTAVQLAQLLKDRKGYGLHRLFWGIWGADTPKRRDFLFREEVANEQGLATSKRVADPVYYLLSPQEPDQQHPLFDIQSKPYQPALLPGDKLSFKLRVNPVVTRNKKRHDIAMNAQYDWLVKQLKNLEIERPKDKKACKHLLLDFADDQMVKTWKGIIEEGCFADQGNSKLARSEVLEWALKTVVDQAYQTWWQAKGNKHGFECITNQYHQVIKATAYQKHHMPEKDKQASFNSVDITGELTVIDVEKFKQALVNGIGPAKAFGCGLMMVKRVN</sequence>
<organism evidence="1 2">
    <name type="scientific">Thalassomonas haliotis</name>
    <dbReference type="NCBI Taxonomy" id="485448"/>
    <lineage>
        <taxon>Bacteria</taxon>
        <taxon>Pseudomonadati</taxon>
        <taxon>Pseudomonadota</taxon>
        <taxon>Gammaproteobacteria</taxon>
        <taxon>Alteromonadales</taxon>
        <taxon>Colwelliaceae</taxon>
        <taxon>Thalassomonas</taxon>
    </lineage>
</organism>
<evidence type="ECO:0000313" key="2">
    <source>
        <dbReference type="Proteomes" id="UP001215231"/>
    </source>
</evidence>
<dbReference type="SUPFAM" id="SSF117987">
    <property type="entry name" value="CRISPR-associated protein"/>
    <property type="match status" value="3"/>
</dbReference>
<accession>A0ABY7VFI6</accession>
<name>A0ABY7VFI6_9GAMM</name>
<protein>
    <submittedName>
        <fullName evidence="1">Type I-E CRISPR-associated protein Cas6/Cse3/CasE</fullName>
    </submittedName>
</protein>